<dbReference type="GeneTree" id="ENSGT00940000155268"/>
<evidence type="ECO:0000313" key="4">
    <source>
        <dbReference type="Proteomes" id="UP000694546"/>
    </source>
</evidence>
<dbReference type="GO" id="GO:0031848">
    <property type="term" value="P:protection from non-homologous end joining at telomere"/>
    <property type="evidence" value="ECO:0007669"/>
    <property type="project" value="InterPro"/>
</dbReference>
<evidence type="ECO:0000256" key="1">
    <source>
        <dbReference type="ARBA" id="ARBA00023242"/>
    </source>
</evidence>
<keyword evidence="4" id="KW-1185">Reference proteome</keyword>
<dbReference type="GO" id="GO:0000781">
    <property type="term" value="C:chromosome, telomeric region"/>
    <property type="evidence" value="ECO:0007669"/>
    <property type="project" value="InterPro"/>
</dbReference>
<dbReference type="PANTHER" id="PTHR46734">
    <property type="entry name" value="TELOMERIC REPEAT-BINDING FACTOR 1 TERF1"/>
    <property type="match status" value="1"/>
</dbReference>
<organism evidence="3 4">
    <name type="scientific">Gadus morhua</name>
    <name type="common">Atlantic cod</name>
    <dbReference type="NCBI Taxonomy" id="8049"/>
    <lineage>
        <taxon>Eukaryota</taxon>
        <taxon>Metazoa</taxon>
        <taxon>Chordata</taxon>
        <taxon>Craniata</taxon>
        <taxon>Vertebrata</taxon>
        <taxon>Euteleostomi</taxon>
        <taxon>Actinopterygii</taxon>
        <taxon>Neopterygii</taxon>
        <taxon>Teleostei</taxon>
        <taxon>Neoteleostei</taxon>
        <taxon>Acanthomorphata</taxon>
        <taxon>Zeiogadaria</taxon>
        <taxon>Gadariae</taxon>
        <taxon>Gadiformes</taxon>
        <taxon>Gadoidei</taxon>
        <taxon>Gadidae</taxon>
        <taxon>Gadus</taxon>
    </lineage>
</organism>
<dbReference type="InterPro" id="IPR052450">
    <property type="entry name" value="TRBD-Containing_Protein"/>
</dbReference>
<dbReference type="InterPro" id="IPR036507">
    <property type="entry name" value="Telomere_rpt-bd_fac_dimer_sf"/>
</dbReference>
<dbReference type="PANTHER" id="PTHR46734:SF1">
    <property type="entry name" value="TELOMERIC REPEAT-BINDING FACTOR 1"/>
    <property type="match status" value="1"/>
</dbReference>
<reference evidence="3" key="1">
    <citation type="submission" date="2025-08" db="UniProtKB">
        <authorList>
            <consortium name="Ensembl"/>
        </authorList>
    </citation>
    <scope>IDENTIFICATION</scope>
</reference>
<evidence type="ECO:0000313" key="3">
    <source>
        <dbReference type="Ensembl" id="ENSGMOP00000065775.1"/>
    </source>
</evidence>
<dbReference type="AlphaFoldDB" id="A0A8C5CTH6"/>
<keyword evidence="1" id="KW-0539">Nucleus</keyword>
<dbReference type="Gene3D" id="1.25.40.210">
    <property type="entry name" value="Telomere repeat-binding factor, dimerisation domain"/>
    <property type="match status" value="1"/>
</dbReference>
<dbReference type="OMA" id="GKWARIL"/>
<feature type="compositionally biased region" description="Low complexity" evidence="2">
    <location>
        <begin position="235"/>
        <end position="246"/>
    </location>
</feature>
<dbReference type="GO" id="GO:0005634">
    <property type="term" value="C:nucleus"/>
    <property type="evidence" value="ECO:0007669"/>
    <property type="project" value="InterPro"/>
</dbReference>
<reference evidence="3" key="2">
    <citation type="submission" date="2025-09" db="UniProtKB">
        <authorList>
            <consortium name="Ensembl"/>
        </authorList>
    </citation>
    <scope>IDENTIFICATION</scope>
</reference>
<feature type="region of interest" description="Disordered" evidence="2">
    <location>
        <begin position="1"/>
        <end position="26"/>
    </location>
</feature>
<evidence type="ECO:0000256" key="2">
    <source>
        <dbReference type="SAM" id="MobiDB-lite"/>
    </source>
</evidence>
<name>A0A8C5CTH6_GADMO</name>
<dbReference type="Ensembl" id="ENSGMOT00000067519.1">
    <property type="protein sequence ID" value="ENSGMOP00000065775.1"/>
    <property type="gene ID" value="ENSGMOG00000032472.1"/>
</dbReference>
<protein>
    <submittedName>
        <fullName evidence="3">Uncharacterized protein</fullName>
    </submittedName>
</protein>
<dbReference type="SUPFAM" id="SSF63600">
    <property type="entry name" value="Telomeric repeat binding factor (TRF) dimerisation domain"/>
    <property type="match status" value="1"/>
</dbReference>
<proteinExistence type="predicted"/>
<accession>A0A8C5CTH6</accession>
<sequence>MTPPGVTTTTMETEPSSRDSNSSDDSSAINFHHVKALVSKWILDFSFTSLCQHFKEDKLNDFDLALKKLEANCEGCMTQKWQIAAFLGRVMHGSQITDAVEEGGGYMMPLMVATSLWRTLRDTMADEEEYNAITTLLHVQSVAVCLKEGRRDLASTALKWLKETQNLPKNMAIKLSTLVAKGDSNHPYMRNFQYQRLQEKLQLYLDHFLAENPSDFLLKAAITVARSSRSPHPESSGVQDLSSSQSTEDSLPDFKRPKKRLLNVTKQGLWLPQSSKKPLKSMFFFCYLHHLCVSTLSMP</sequence>
<dbReference type="GO" id="GO:0042162">
    <property type="term" value="F:telomeric DNA binding"/>
    <property type="evidence" value="ECO:0007669"/>
    <property type="project" value="InterPro"/>
</dbReference>
<dbReference type="Proteomes" id="UP000694546">
    <property type="component" value="Chromosome 23"/>
</dbReference>
<feature type="region of interest" description="Disordered" evidence="2">
    <location>
        <begin position="228"/>
        <end position="257"/>
    </location>
</feature>